<protein>
    <submittedName>
        <fullName evidence="2">ATPase</fullName>
    </submittedName>
</protein>
<accession>A0A1X1WN17</accession>
<proteinExistence type="predicted"/>
<gene>
    <name evidence="2" type="ORF">AWC12_14695</name>
</gene>
<evidence type="ECO:0000256" key="1">
    <source>
        <dbReference type="SAM" id="SignalP"/>
    </source>
</evidence>
<evidence type="ECO:0000313" key="3">
    <source>
        <dbReference type="Proteomes" id="UP000193622"/>
    </source>
</evidence>
<dbReference type="RefSeq" id="WP_420087721.1">
    <property type="nucleotide sequence ID" value="NZ_LQPC01000030.1"/>
</dbReference>
<keyword evidence="1" id="KW-0732">Signal</keyword>
<comment type="caution">
    <text evidence="2">The sequence shown here is derived from an EMBL/GenBank/DDBJ whole genome shotgun (WGS) entry which is preliminary data.</text>
</comment>
<evidence type="ECO:0000313" key="2">
    <source>
        <dbReference type="EMBL" id="ORV87964.1"/>
    </source>
</evidence>
<reference evidence="2 3" key="1">
    <citation type="submission" date="2016-01" db="EMBL/GenBank/DDBJ databases">
        <title>The new phylogeny of the genus Mycobacterium.</title>
        <authorList>
            <person name="Tarcisio F."/>
            <person name="Conor M."/>
            <person name="Antonella G."/>
            <person name="Elisabetta G."/>
            <person name="Giulia F.S."/>
            <person name="Sara T."/>
            <person name="Anna F."/>
            <person name="Clotilde B."/>
            <person name="Roberto B."/>
            <person name="Veronica D.S."/>
            <person name="Fabio R."/>
            <person name="Monica P."/>
            <person name="Olivier J."/>
            <person name="Enrico T."/>
            <person name="Nicola S."/>
        </authorList>
    </citation>
    <scope>NUCLEOTIDE SEQUENCE [LARGE SCALE GENOMIC DNA]</scope>
    <source>
        <strain evidence="2 3">DSM 45541</strain>
    </source>
</reference>
<dbReference type="Proteomes" id="UP000193622">
    <property type="component" value="Unassembled WGS sequence"/>
</dbReference>
<dbReference type="EMBL" id="LQPC01000030">
    <property type="protein sequence ID" value="ORV87964.1"/>
    <property type="molecule type" value="Genomic_DNA"/>
</dbReference>
<sequence>MRLLFALAMVVSGLVATPRLAQSSPGACPPLCDTIPDSAWIESGSIPLSGIYRWPALAALAVTVTTPRFEFESWCATPGRDTDSRDFAVAAHADVANPPGQWNLHVQVIHWRGDTVTGGRDALESLEWARMALASCQMTAAEVSPSVTTSTPMDLAAVISDGGRRVMHTYLIVDPASSSLVEMALWSTVPLTVEWRGVAPDTEVFNAMAAPLCEAYLGSCR</sequence>
<feature type="signal peptide" evidence="1">
    <location>
        <begin position="1"/>
        <end position="21"/>
    </location>
</feature>
<feature type="chain" id="PRO_5012552553" evidence="1">
    <location>
        <begin position="22"/>
        <end position="221"/>
    </location>
</feature>
<organism evidence="2 3">
    <name type="scientific">Mycolicibacterium iranicum</name>
    <name type="common">Mycobacterium iranicum</name>
    <dbReference type="NCBI Taxonomy" id="912594"/>
    <lineage>
        <taxon>Bacteria</taxon>
        <taxon>Bacillati</taxon>
        <taxon>Actinomycetota</taxon>
        <taxon>Actinomycetes</taxon>
        <taxon>Mycobacteriales</taxon>
        <taxon>Mycobacteriaceae</taxon>
        <taxon>Mycolicibacterium</taxon>
    </lineage>
</organism>
<dbReference type="AlphaFoldDB" id="A0A1X1WN17"/>
<name>A0A1X1WN17_MYCIR</name>